<dbReference type="GO" id="GO:0000182">
    <property type="term" value="F:rDNA binding"/>
    <property type="evidence" value="ECO:0007669"/>
    <property type="project" value="TreeGrafter"/>
</dbReference>
<dbReference type="AlphaFoldDB" id="A0A1L9PL39"/>
<keyword evidence="3" id="KW-0539">Nucleus</keyword>
<evidence type="ECO:0000256" key="1">
    <source>
        <dbReference type="ARBA" id="ARBA00004123"/>
    </source>
</evidence>
<dbReference type="STRING" id="1036611.A0A1L9PL39"/>
<comment type="similarity">
    <text evidence="2">Belongs to the MYBBP1A family.</text>
</comment>
<dbReference type="SUPFAM" id="SSF48371">
    <property type="entry name" value="ARM repeat"/>
    <property type="match status" value="1"/>
</dbReference>
<dbReference type="InterPro" id="IPR007015">
    <property type="entry name" value="DNA_pol_V/MYBBP1A"/>
</dbReference>
<feature type="compositionally biased region" description="Acidic residues" evidence="4">
    <location>
        <begin position="793"/>
        <end position="810"/>
    </location>
</feature>
<dbReference type="RefSeq" id="XP_040668011.1">
    <property type="nucleotide sequence ID" value="XM_040807018.1"/>
</dbReference>
<keyword evidence="6" id="KW-1185">Reference proteome</keyword>
<dbReference type="VEuPathDB" id="FungiDB:ASPVEDRAFT_133307"/>
<evidence type="ECO:0000256" key="2">
    <source>
        <dbReference type="ARBA" id="ARBA00006809"/>
    </source>
</evidence>
<feature type="region of interest" description="Disordered" evidence="4">
    <location>
        <begin position="784"/>
        <end position="810"/>
    </location>
</feature>
<evidence type="ECO:0000256" key="3">
    <source>
        <dbReference type="ARBA" id="ARBA00023242"/>
    </source>
</evidence>
<name>A0A1L9PL39_ASPVE</name>
<evidence type="ECO:0000313" key="6">
    <source>
        <dbReference type="Proteomes" id="UP000184073"/>
    </source>
</evidence>
<sequence>MAPHHAGSKKRRREPINVNTKLVEIYEDLASENDEVRLKAAQALVSQFTPDKNPEDEQIQKTLQRLFRGLCSSRKAARIGFSIALTEVLSQVFAAGVERPSAALDVPGVLGIWESVSNAAASESGQEQRDHHFGRLFGAEAIIKSSILFSPKALLPQWKKVLELVFDLAKKKPWIREECGWIVYRCIHDISSQKADAKLVETALEILCSNDLARTPEGVAIWLAAKDRFPGISFPSKVWKHDDPLDSKERNQLAKAMKESSSADSESEGEKGAKASGVWNSKLHFAWDAALLSLNNAAKERSKSKGSSSRLSFADFWTEVVDNGLFASASSEERKYWGFLLFIKVINDHSLELASHVFTKNLVRCLTNQLAVEDRYLHRMAVKAAKAIQSRVSKEPEFAAASVNGLMGSAGAVNFDQITKTKTVEKIVAEANLDALNTILPLFEKLVASPGTSDSKTAASSRQVLAGLMLSVVRARVAASDGADVGCEAALERILFTFARFAYFTSEDEKSGAQPLFTQQSQELFRSRINSSLNSIIAAQKHAATIPYAVVRKIRDAAKSEEFGKFIISMDDTLKDSVKGAFKALKKLSSLDTSAAGVDAFKLLYSMTILQVYNGDADAASMLEELDFCYNKIFGDKKSKKEEETSEASDALVEILLSFASKPSQLFRRMSEQVFSAFAPNVTETGLESLISILEAKESLAGQQEMFDQQDDEEDAEEDEDEDEDEDMMDVDEEDSDVEVVSPEDDDASSPSDGEEEGEGEGEEDNDEDAAEIAAFEAKLASALGTHRADQDLKEEESESDEDMNDDQMDEVDTQLVKVFKARRDALSKKQDKKDAKETMVNFKNRVLDLLEIYVKKCPSSILALDLILPLLRLTRRSSVKQISNKANSVLREYTKLCKGTSVPALDSDSIEPVWELLKAIHGEAMHSGPPTHASGCSQASLLVVKVLTAHDKDAVKGVVDVYGETRKSQLLSSKCHVQPTFFTDWNNWCVSASRAMKN</sequence>
<dbReference type="PANTHER" id="PTHR13213:SF2">
    <property type="entry name" value="MYB-BINDING PROTEIN 1A"/>
    <property type="match status" value="1"/>
</dbReference>
<dbReference type="EMBL" id="KV878129">
    <property type="protein sequence ID" value="OJJ02249.1"/>
    <property type="molecule type" value="Genomic_DNA"/>
</dbReference>
<dbReference type="GeneID" id="63722529"/>
<dbReference type="OrthoDB" id="342531at2759"/>
<feature type="region of interest" description="Disordered" evidence="4">
    <location>
        <begin position="703"/>
        <end position="769"/>
    </location>
</feature>
<dbReference type="GO" id="GO:0005730">
    <property type="term" value="C:nucleolus"/>
    <property type="evidence" value="ECO:0007669"/>
    <property type="project" value="InterPro"/>
</dbReference>
<reference evidence="6" key="1">
    <citation type="journal article" date="2017" name="Genome Biol.">
        <title>Comparative genomics reveals high biological diversity and specific adaptations in the industrially and medically important fungal genus Aspergillus.</title>
        <authorList>
            <person name="de Vries R.P."/>
            <person name="Riley R."/>
            <person name="Wiebenga A."/>
            <person name="Aguilar-Osorio G."/>
            <person name="Amillis S."/>
            <person name="Uchima C.A."/>
            <person name="Anderluh G."/>
            <person name="Asadollahi M."/>
            <person name="Askin M."/>
            <person name="Barry K."/>
            <person name="Battaglia E."/>
            <person name="Bayram O."/>
            <person name="Benocci T."/>
            <person name="Braus-Stromeyer S.A."/>
            <person name="Caldana C."/>
            <person name="Canovas D."/>
            <person name="Cerqueira G.C."/>
            <person name="Chen F."/>
            <person name="Chen W."/>
            <person name="Choi C."/>
            <person name="Clum A."/>
            <person name="Dos Santos R.A."/>
            <person name="Damasio A.R."/>
            <person name="Diallinas G."/>
            <person name="Emri T."/>
            <person name="Fekete E."/>
            <person name="Flipphi M."/>
            <person name="Freyberg S."/>
            <person name="Gallo A."/>
            <person name="Gournas C."/>
            <person name="Habgood R."/>
            <person name="Hainaut M."/>
            <person name="Harispe M.L."/>
            <person name="Henrissat B."/>
            <person name="Hilden K.S."/>
            <person name="Hope R."/>
            <person name="Hossain A."/>
            <person name="Karabika E."/>
            <person name="Karaffa L."/>
            <person name="Karanyi Z."/>
            <person name="Krasevec N."/>
            <person name="Kuo A."/>
            <person name="Kusch H."/>
            <person name="LaButti K."/>
            <person name="Lagendijk E.L."/>
            <person name="Lapidus A."/>
            <person name="Levasseur A."/>
            <person name="Lindquist E."/>
            <person name="Lipzen A."/>
            <person name="Logrieco A.F."/>
            <person name="MacCabe A."/>
            <person name="Maekelae M.R."/>
            <person name="Malavazi I."/>
            <person name="Melin P."/>
            <person name="Meyer V."/>
            <person name="Mielnichuk N."/>
            <person name="Miskei M."/>
            <person name="Molnar A.P."/>
            <person name="Mule G."/>
            <person name="Ngan C.Y."/>
            <person name="Orejas M."/>
            <person name="Orosz E."/>
            <person name="Ouedraogo J.P."/>
            <person name="Overkamp K.M."/>
            <person name="Park H.-S."/>
            <person name="Perrone G."/>
            <person name="Piumi F."/>
            <person name="Punt P.J."/>
            <person name="Ram A.F."/>
            <person name="Ramon A."/>
            <person name="Rauscher S."/>
            <person name="Record E."/>
            <person name="Riano-Pachon D.M."/>
            <person name="Robert V."/>
            <person name="Roehrig J."/>
            <person name="Ruller R."/>
            <person name="Salamov A."/>
            <person name="Salih N.S."/>
            <person name="Samson R.A."/>
            <person name="Sandor E."/>
            <person name="Sanguinetti M."/>
            <person name="Schuetze T."/>
            <person name="Sepcic K."/>
            <person name="Shelest E."/>
            <person name="Sherlock G."/>
            <person name="Sophianopoulou V."/>
            <person name="Squina F.M."/>
            <person name="Sun H."/>
            <person name="Susca A."/>
            <person name="Todd R.B."/>
            <person name="Tsang A."/>
            <person name="Unkles S.E."/>
            <person name="van de Wiele N."/>
            <person name="van Rossen-Uffink D."/>
            <person name="Oliveira J.V."/>
            <person name="Vesth T.C."/>
            <person name="Visser J."/>
            <person name="Yu J.-H."/>
            <person name="Zhou M."/>
            <person name="Andersen M.R."/>
            <person name="Archer D.B."/>
            <person name="Baker S.E."/>
            <person name="Benoit I."/>
            <person name="Brakhage A.A."/>
            <person name="Braus G.H."/>
            <person name="Fischer R."/>
            <person name="Frisvad J.C."/>
            <person name="Goldman G.H."/>
            <person name="Houbraken J."/>
            <person name="Oakley B."/>
            <person name="Pocsi I."/>
            <person name="Scazzocchio C."/>
            <person name="Seiboth B."/>
            <person name="vanKuyk P.A."/>
            <person name="Wortman J."/>
            <person name="Dyer P.S."/>
            <person name="Grigoriev I.V."/>
        </authorList>
    </citation>
    <scope>NUCLEOTIDE SEQUENCE [LARGE SCALE GENOMIC DNA]</scope>
    <source>
        <strain evidence="6">CBS 583.65</strain>
    </source>
</reference>
<evidence type="ECO:0000256" key="4">
    <source>
        <dbReference type="SAM" id="MobiDB-lite"/>
    </source>
</evidence>
<accession>A0A1L9PL39</accession>
<feature type="region of interest" description="Disordered" evidence="4">
    <location>
        <begin position="251"/>
        <end position="272"/>
    </location>
</feature>
<protein>
    <recommendedName>
        <fullName evidence="7">DNA polymerase V</fullName>
    </recommendedName>
</protein>
<comment type="subcellular location">
    <subcellularLocation>
        <location evidence="1">Nucleus</location>
    </subcellularLocation>
</comment>
<dbReference type="GO" id="GO:0006355">
    <property type="term" value="P:regulation of DNA-templated transcription"/>
    <property type="evidence" value="ECO:0007669"/>
    <property type="project" value="InterPro"/>
</dbReference>
<evidence type="ECO:0008006" key="7">
    <source>
        <dbReference type="Google" id="ProtNLM"/>
    </source>
</evidence>
<gene>
    <name evidence="5" type="ORF">ASPVEDRAFT_133307</name>
</gene>
<dbReference type="PANTHER" id="PTHR13213">
    <property type="entry name" value="MYB-BINDING PROTEIN 1A FAMILY MEMBER"/>
    <property type="match status" value="1"/>
</dbReference>
<dbReference type="InterPro" id="IPR016024">
    <property type="entry name" value="ARM-type_fold"/>
</dbReference>
<dbReference type="Proteomes" id="UP000184073">
    <property type="component" value="Unassembled WGS sequence"/>
</dbReference>
<organism evidence="5 6">
    <name type="scientific">Aspergillus versicolor CBS 583.65</name>
    <dbReference type="NCBI Taxonomy" id="1036611"/>
    <lineage>
        <taxon>Eukaryota</taxon>
        <taxon>Fungi</taxon>
        <taxon>Dikarya</taxon>
        <taxon>Ascomycota</taxon>
        <taxon>Pezizomycotina</taxon>
        <taxon>Eurotiomycetes</taxon>
        <taxon>Eurotiomycetidae</taxon>
        <taxon>Eurotiales</taxon>
        <taxon>Aspergillaceae</taxon>
        <taxon>Aspergillus</taxon>
        <taxon>Aspergillus subgen. Nidulantes</taxon>
    </lineage>
</organism>
<proteinExistence type="inferred from homology"/>
<dbReference type="Pfam" id="PF04931">
    <property type="entry name" value="DNA_pol_phi"/>
    <property type="match status" value="1"/>
</dbReference>
<evidence type="ECO:0000313" key="5">
    <source>
        <dbReference type="EMBL" id="OJJ02249.1"/>
    </source>
</evidence>
<feature type="compositionally biased region" description="Acidic residues" evidence="4">
    <location>
        <begin position="708"/>
        <end position="769"/>
    </location>
</feature>